<dbReference type="NCBIfam" id="TIGR01352">
    <property type="entry name" value="tonB_Cterm"/>
    <property type="match status" value="1"/>
</dbReference>
<keyword evidence="9" id="KW-1185">Reference proteome</keyword>
<feature type="region of interest" description="Disordered" evidence="5">
    <location>
        <begin position="50"/>
        <end position="93"/>
    </location>
</feature>
<dbReference type="GO" id="GO:0055085">
    <property type="term" value="P:transmembrane transport"/>
    <property type="evidence" value="ECO:0007669"/>
    <property type="project" value="InterPro"/>
</dbReference>
<dbReference type="Pfam" id="PF03544">
    <property type="entry name" value="TonB_C"/>
    <property type="match status" value="1"/>
</dbReference>
<evidence type="ECO:0000256" key="3">
    <source>
        <dbReference type="ARBA" id="ARBA00022989"/>
    </source>
</evidence>
<keyword evidence="2 6" id="KW-0812">Transmembrane</keyword>
<comment type="caution">
    <text evidence="8">The sequence shown here is derived from an EMBL/GenBank/DDBJ whole genome shotgun (WGS) entry which is preliminary data.</text>
</comment>
<proteinExistence type="predicted"/>
<evidence type="ECO:0000256" key="2">
    <source>
        <dbReference type="ARBA" id="ARBA00022692"/>
    </source>
</evidence>
<evidence type="ECO:0000259" key="7">
    <source>
        <dbReference type="PROSITE" id="PS52015"/>
    </source>
</evidence>
<dbReference type="InterPro" id="IPR037682">
    <property type="entry name" value="TonB_C"/>
</dbReference>
<feature type="compositionally biased region" description="Low complexity" evidence="5">
    <location>
        <begin position="65"/>
        <end position="87"/>
    </location>
</feature>
<dbReference type="PROSITE" id="PS52015">
    <property type="entry name" value="TONB_CTD"/>
    <property type="match status" value="1"/>
</dbReference>
<dbReference type="SUPFAM" id="SSF74653">
    <property type="entry name" value="TolA/TonB C-terminal domain"/>
    <property type="match status" value="1"/>
</dbReference>
<comment type="subcellular location">
    <subcellularLocation>
        <location evidence="1">Membrane</location>
        <topology evidence="1">Single-pass membrane protein</topology>
    </subcellularLocation>
</comment>
<dbReference type="EMBL" id="LZYB01000002">
    <property type="protein sequence ID" value="OBV11423.1"/>
    <property type="molecule type" value="Genomic_DNA"/>
</dbReference>
<dbReference type="Gene3D" id="3.30.1150.10">
    <property type="match status" value="1"/>
</dbReference>
<accession>A0A1A7BFW4</accession>
<feature type="transmembrane region" description="Helical" evidence="6">
    <location>
        <begin position="12"/>
        <end position="39"/>
    </location>
</feature>
<evidence type="ECO:0000256" key="6">
    <source>
        <dbReference type="SAM" id="Phobius"/>
    </source>
</evidence>
<keyword evidence="3 6" id="KW-1133">Transmembrane helix</keyword>
<name>A0A1A7BFW4_9SPHN</name>
<protein>
    <submittedName>
        <fullName evidence="8">Outer membrane transport energization protein TonB</fullName>
    </submittedName>
</protein>
<organism evidence="8 9">
    <name type="scientific">Erythrobacter dokdonensis DSW-74</name>
    <dbReference type="NCBI Taxonomy" id="1300349"/>
    <lineage>
        <taxon>Bacteria</taxon>
        <taxon>Pseudomonadati</taxon>
        <taxon>Pseudomonadota</taxon>
        <taxon>Alphaproteobacteria</taxon>
        <taxon>Sphingomonadales</taxon>
        <taxon>Erythrobacteraceae</taxon>
        <taxon>Erythrobacter/Porphyrobacter group</taxon>
        <taxon>Erythrobacter</taxon>
    </lineage>
</organism>
<dbReference type="RefSeq" id="WP_068862605.1">
    <property type="nucleotide sequence ID" value="NZ_LZYB01000002.1"/>
</dbReference>
<evidence type="ECO:0000256" key="1">
    <source>
        <dbReference type="ARBA" id="ARBA00004167"/>
    </source>
</evidence>
<evidence type="ECO:0000313" key="9">
    <source>
        <dbReference type="Proteomes" id="UP000092484"/>
    </source>
</evidence>
<keyword evidence="4 6" id="KW-0472">Membrane</keyword>
<sequence>MTYASQSRRPNPAALAGAIGIPAAVAALLVVGLAVTVVIEDKPKPLTGFTVKPIPIPPPPPDPVEPVTTTNQQPQTSTTTTITRPDTIPVDLGSNTPIQTLPGAGELTGPISVPVDFGIPGPAPSASPFDPVAASPRGNPGRWVTDSDYRSRWIREGLSGKAGFTLAIDAAGKVTGCTITRSTGHKALDEATCELVSKRARFVAARDGTGKPVAGSYSNTVNWQIPK</sequence>
<evidence type="ECO:0000313" key="8">
    <source>
        <dbReference type="EMBL" id="OBV11423.1"/>
    </source>
</evidence>
<feature type="domain" description="TonB C-terminal" evidence="7">
    <location>
        <begin position="134"/>
        <end position="227"/>
    </location>
</feature>
<dbReference type="AlphaFoldDB" id="A0A1A7BFW4"/>
<dbReference type="InterPro" id="IPR006260">
    <property type="entry name" value="TonB/TolA_C"/>
</dbReference>
<reference evidence="8 9" key="1">
    <citation type="submission" date="2016-06" db="EMBL/GenBank/DDBJ databases">
        <title>Genome sequence of Porphyrobacter dokdonensis DSW-74.</title>
        <authorList>
            <person name="Kim J.F."/>
            <person name="Song J.Y."/>
        </authorList>
    </citation>
    <scope>NUCLEOTIDE SEQUENCE [LARGE SCALE GENOMIC DNA]</scope>
    <source>
        <strain evidence="8 9">DSW-74</strain>
    </source>
</reference>
<evidence type="ECO:0000256" key="4">
    <source>
        <dbReference type="ARBA" id="ARBA00023136"/>
    </source>
</evidence>
<feature type="compositionally biased region" description="Pro residues" evidence="5">
    <location>
        <begin position="54"/>
        <end position="64"/>
    </location>
</feature>
<dbReference type="GO" id="GO:0016020">
    <property type="term" value="C:membrane"/>
    <property type="evidence" value="ECO:0007669"/>
    <property type="project" value="UniProtKB-SubCell"/>
</dbReference>
<gene>
    <name evidence="8" type="ORF">I603_0866</name>
</gene>
<dbReference type="Proteomes" id="UP000092484">
    <property type="component" value="Unassembled WGS sequence"/>
</dbReference>
<dbReference type="STRING" id="1300349.I603_0866"/>
<evidence type="ECO:0000256" key="5">
    <source>
        <dbReference type="SAM" id="MobiDB-lite"/>
    </source>
</evidence>